<dbReference type="PANTHER" id="PTHR43584">
    <property type="entry name" value="NUCLEOTIDYL TRANSFERASE"/>
    <property type="match status" value="1"/>
</dbReference>
<dbReference type="HOGENOM" id="CLU_055419_0_0_10"/>
<dbReference type="STRING" id="1379870.SD10_22695"/>
<dbReference type="AlphaFoldDB" id="A0A0E3ZXU3"/>
<evidence type="ECO:0000313" key="3">
    <source>
        <dbReference type="EMBL" id="AKD57280.1"/>
    </source>
</evidence>
<keyword evidence="4" id="KW-1185">Reference proteome</keyword>
<name>A0A0E3ZXU3_9BACT</name>
<dbReference type="InterPro" id="IPR011004">
    <property type="entry name" value="Trimer_LpxA-like_sf"/>
</dbReference>
<dbReference type="PANTHER" id="PTHR43584:SF9">
    <property type="entry name" value="TRANSFERASE HEXAPEPTIDE REPEAT CONTAINING PROTEIN"/>
    <property type="match status" value="1"/>
</dbReference>
<dbReference type="SUPFAM" id="SSF51161">
    <property type="entry name" value="Trimeric LpxA-like enzymes"/>
    <property type="match status" value="1"/>
</dbReference>
<dbReference type="InterPro" id="IPR050065">
    <property type="entry name" value="GlmU-like"/>
</dbReference>
<proteinExistence type="predicted"/>
<keyword evidence="1 3" id="KW-0808">Transferase</keyword>
<dbReference type="PATRIC" id="fig|1379870.5.peg.4915"/>
<dbReference type="OrthoDB" id="9784832at2"/>
<protein>
    <submittedName>
        <fullName evidence="3">Glucose-1-phosphate thymidylyltransferase</fullName>
    </submittedName>
</protein>
<gene>
    <name evidence="3" type="ORF">SD10_22695</name>
</gene>
<dbReference type="GO" id="GO:0016746">
    <property type="term" value="F:acyltransferase activity"/>
    <property type="evidence" value="ECO:0007669"/>
    <property type="project" value="UniProtKB-KW"/>
</dbReference>
<dbReference type="RefSeq" id="WP_046576997.1">
    <property type="nucleotide sequence ID" value="NZ_CP010429.1"/>
</dbReference>
<accession>A0A0E3ZXU3</accession>
<dbReference type="Gene3D" id="2.160.10.10">
    <property type="entry name" value="Hexapeptide repeat proteins"/>
    <property type="match status" value="1"/>
</dbReference>
<keyword evidence="2" id="KW-0012">Acyltransferase</keyword>
<dbReference type="KEGG" id="srd:SD10_22695"/>
<sequence>MPTLILFDDPVIRTALLPLTFTRPVAGIRIGTLTLAEKWANTLAQTPSYLTEAYLQAKFPQNAGADNWYVNGAVCPTDALAETISALPSDTGLITHDGLILAVRTTQTLSEPPTVNDGYPFRTFMEPLTIVRNLWDIFVNNGDQLRADFARLTAGRTSEPITDPFTRCYAPENIFIEPGATIRAAVLNAEGGPIYIGRDATISEGSIVIGPFSLGEGSTVNWGGKMRSNTTIGPFCKVGGEVGNSVFLGYSNKAHDGFLGNSVIGEWCNLGANVNNSNLKNDYSNVKLHSYATNRLEDTGRIFCGLMMGDFTKAGISTMFNTGTVVGVSANVFGAGFQHKHVPSFSWGGAAEGSTPYRIEKALQVAKEAFIRRDKAFDDVEETILRSIFSMIHTE</sequence>
<evidence type="ECO:0000256" key="1">
    <source>
        <dbReference type="ARBA" id="ARBA00022679"/>
    </source>
</evidence>
<dbReference type="EMBL" id="CP010429">
    <property type="protein sequence ID" value="AKD57280.1"/>
    <property type="molecule type" value="Genomic_DNA"/>
</dbReference>
<dbReference type="NCBIfam" id="TIGR03991">
    <property type="entry name" value="alt_bact_glmU"/>
    <property type="match status" value="1"/>
</dbReference>
<evidence type="ECO:0000256" key="2">
    <source>
        <dbReference type="ARBA" id="ARBA00023315"/>
    </source>
</evidence>
<dbReference type="GO" id="GO:0016779">
    <property type="term" value="F:nucleotidyltransferase activity"/>
    <property type="evidence" value="ECO:0007669"/>
    <property type="project" value="UniProtKB-ARBA"/>
</dbReference>
<dbReference type="Proteomes" id="UP000033054">
    <property type="component" value="Chromosome"/>
</dbReference>
<dbReference type="InterPro" id="IPR023917">
    <property type="entry name" value="Bifunctiontional_GlmU_bac-type"/>
</dbReference>
<dbReference type="Pfam" id="PF13562">
    <property type="entry name" value="NTP_transf_4"/>
    <property type="match status" value="1"/>
</dbReference>
<organism evidence="3 4">
    <name type="scientific">Spirosoma radiotolerans</name>
    <dbReference type="NCBI Taxonomy" id="1379870"/>
    <lineage>
        <taxon>Bacteria</taxon>
        <taxon>Pseudomonadati</taxon>
        <taxon>Bacteroidota</taxon>
        <taxon>Cytophagia</taxon>
        <taxon>Cytophagales</taxon>
        <taxon>Cytophagaceae</taxon>
        <taxon>Spirosoma</taxon>
    </lineage>
</organism>
<reference evidence="3 4" key="1">
    <citation type="journal article" date="2014" name="Curr. Microbiol.">
        <title>Spirosoma radiotolerans sp. nov., a gamma-radiation-resistant bacterium isolated from gamma ray-irradiated soil.</title>
        <authorList>
            <person name="Lee J.J."/>
            <person name="Srinivasan S."/>
            <person name="Lim S."/>
            <person name="Joe M."/>
            <person name="Im S."/>
            <person name="Bae S.I."/>
            <person name="Park K.R."/>
            <person name="Han J.H."/>
            <person name="Park S.H."/>
            <person name="Joo B.M."/>
            <person name="Park S.J."/>
            <person name="Kim M.K."/>
        </authorList>
    </citation>
    <scope>NUCLEOTIDE SEQUENCE [LARGE SCALE GENOMIC DNA]</scope>
    <source>
        <strain evidence="3 4">DG5A</strain>
    </source>
</reference>
<evidence type="ECO:0000313" key="4">
    <source>
        <dbReference type="Proteomes" id="UP000033054"/>
    </source>
</evidence>